<keyword evidence="3" id="KW-0028">Amino-acid biosynthesis</keyword>
<comment type="pathway">
    <text evidence="3">Amino-acid biosynthesis; L-leucine biosynthesis; L-leucine from 3-methyl-2-oxobutanoate: step 2/4.</text>
</comment>
<dbReference type="OrthoDB" id="9777465at2"/>
<keyword evidence="3" id="KW-0100">Branched-chain amino acid biosynthesis</keyword>
<evidence type="ECO:0000313" key="5">
    <source>
        <dbReference type="EMBL" id="TKC18015.1"/>
    </source>
</evidence>
<feature type="domain" description="Aconitase A/isopropylmalate dehydratase small subunit swivel" evidence="4">
    <location>
        <begin position="55"/>
        <end position="108"/>
    </location>
</feature>
<comment type="similarity">
    <text evidence="1 3">Belongs to the LeuD family. LeuD type 2 subfamily.</text>
</comment>
<dbReference type="GO" id="GO:0003861">
    <property type="term" value="F:3-isopropylmalate dehydratase activity"/>
    <property type="evidence" value="ECO:0007669"/>
    <property type="project" value="UniProtKB-UniRule"/>
</dbReference>
<evidence type="ECO:0000313" key="6">
    <source>
        <dbReference type="Proteomes" id="UP000307756"/>
    </source>
</evidence>
<dbReference type="HAMAP" id="MF_01032">
    <property type="entry name" value="LeuD_type2"/>
    <property type="match status" value="1"/>
</dbReference>
<dbReference type="RefSeq" id="WP_136828732.1">
    <property type="nucleotide sequence ID" value="NZ_SWBM01000001.1"/>
</dbReference>
<name>A0A4U1D5U8_9BACI</name>
<evidence type="ECO:0000256" key="2">
    <source>
        <dbReference type="ARBA" id="ARBA00023239"/>
    </source>
</evidence>
<keyword evidence="3" id="KW-0432">Leucine biosynthesis</keyword>
<dbReference type="PANTHER" id="PTHR43345">
    <property type="entry name" value="3-ISOPROPYLMALATE DEHYDRATASE SMALL SUBUNIT 2-RELATED-RELATED"/>
    <property type="match status" value="1"/>
</dbReference>
<sequence length="168" mass="18654">MIQRGRVHVLGEDINTDYIISAKHKESKLNISDMVPYLMEDIEPDFSKKIEPGDFIIAGKNFGCGSSREAAPAVIKAAGIAGVLSPLFARIFFRNAINVGLPVLEFENATIEGGEFLEVNFKEGIIVREMTGETFKVQPLPDFMLSILNEGGLIPYLKKHKQFNLIQN</sequence>
<dbReference type="InterPro" id="IPR015928">
    <property type="entry name" value="Aconitase/3IPM_dehydase_swvl"/>
</dbReference>
<dbReference type="SUPFAM" id="SSF52016">
    <property type="entry name" value="LeuD/IlvD-like"/>
    <property type="match status" value="1"/>
</dbReference>
<evidence type="ECO:0000256" key="3">
    <source>
        <dbReference type="HAMAP-Rule" id="MF_01032"/>
    </source>
</evidence>
<accession>A0A4U1D5U8</accession>
<dbReference type="AlphaFoldDB" id="A0A4U1D5U8"/>
<keyword evidence="6" id="KW-1185">Reference proteome</keyword>
<dbReference type="UniPathway" id="UPA00048">
    <property type="reaction ID" value="UER00071"/>
</dbReference>
<keyword evidence="2 3" id="KW-0456">Lyase</keyword>
<comment type="catalytic activity">
    <reaction evidence="3">
        <text>(2R,3S)-3-isopropylmalate = (2S)-2-isopropylmalate</text>
        <dbReference type="Rhea" id="RHEA:32287"/>
        <dbReference type="ChEBI" id="CHEBI:1178"/>
        <dbReference type="ChEBI" id="CHEBI:35121"/>
        <dbReference type="EC" id="4.2.1.33"/>
    </reaction>
</comment>
<proteinExistence type="inferred from homology"/>
<protein>
    <recommendedName>
        <fullName evidence="3">3-isopropylmalate dehydratase small subunit</fullName>
        <ecNumber evidence="3">4.2.1.33</ecNumber>
    </recommendedName>
    <alternativeName>
        <fullName evidence="3">Alpha-IPM isomerase</fullName>
        <shortName evidence="3">IPMI</shortName>
    </alternativeName>
    <alternativeName>
        <fullName evidence="3">Isopropylmalate isomerase</fullName>
    </alternativeName>
</protein>
<dbReference type="PANTHER" id="PTHR43345:SF2">
    <property type="entry name" value="3-ISOPROPYLMALATE DEHYDRATASE SMALL SUBUNIT 1"/>
    <property type="match status" value="1"/>
</dbReference>
<gene>
    <name evidence="3" type="primary">leuD</name>
    <name evidence="5" type="ORF">FA727_00125</name>
</gene>
<comment type="caution">
    <text evidence="5">The sequence shown here is derived from an EMBL/GenBank/DDBJ whole genome shotgun (WGS) entry which is preliminary data.</text>
</comment>
<organism evidence="5 6">
    <name type="scientific">Robertmurraya kyonggiensis</name>
    <dbReference type="NCBI Taxonomy" id="1037680"/>
    <lineage>
        <taxon>Bacteria</taxon>
        <taxon>Bacillati</taxon>
        <taxon>Bacillota</taxon>
        <taxon>Bacilli</taxon>
        <taxon>Bacillales</taxon>
        <taxon>Bacillaceae</taxon>
        <taxon>Robertmurraya</taxon>
    </lineage>
</organism>
<comment type="subunit">
    <text evidence="3">Heterodimer of LeuC and LeuD.</text>
</comment>
<dbReference type="Proteomes" id="UP000307756">
    <property type="component" value="Unassembled WGS sequence"/>
</dbReference>
<dbReference type="Pfam" id="PF00694">
    <property type="entry name" value="Aconitase_C"/>
    <property type="match status" value="1"/>
</dbReference>
<dbReference type="InterPro" id="IPR011827">
    <property type="entry name" value="LeuD_type2/HacB/DmdB"/>
</dbReference>
<dbReference type="EMBL" id="SWBM01000001">
    <property type="protein sequence ID" value="TKC18015.1"/>
    <property type="molecule type" value="Genomic_DNA"/>
</dbReference>
<evidence type="ECO:0000256" key="1">
    <source>
        <dbReference type="ARBA" id="ARBA00009869"/>
    </source>
</evidence>
<dbReference type="InterPro" id="IPR000573">
    <property type="entry name" value="AconitaseA/IPMdHydase_ssu_swvl"/>
</dbReference>
<reference evidence="5 6" key="1">
    <citation type="journal article" date="2011" name="J. Microbiol.">
        <title>Bacillus kyonggiensis sp. nov., isolated from soil of a lettuce field.</title>
        <authorList>
            <person name="Dong K."/>
            <person name="Lee S."/>
        </authorList>
    </citation>
    <scope>NUCLEOTIDE SEQUENCE [LARGE SCALE GENOMIC DNA]</scope>
    <source>
        <strain evidence="5 6">NB22</strain>
    </source>
</reference>
<dbReference type="Gene3D" id="3.20.19.10">
    <property type="entry name" value="Aconitase, domain 4"/>
    <property type="match status" value="1"/>
</dbReference>
<dbReference type="NCBIfam" id="TIGR02087">
    <property type="entry name" value="LEUD_arch"/>
    <property type="match status" value="1"/>
</dbReference>
<dbReference type="InterPro" id="IPR050075">
    <property type="entry name" value="LeuD"/>
</dbReference>
<dbReference type="EC" id="4.2.1.33" evidence="3"/>
<evidence type="ECO:0000259" key="4">
    <source>
        <dbReference type="Pfam" id="PF00694"/>
    </source>
</evidence>
<comment type="function">
    <text evidence="3">Catalyzes the isomerization between 2-isopropylmalate and 3-isopropylmalate, via the formation of 2-isopropylmaleate.</text>
</comment>
<dbReference type="GO" id="GO:0009098">
    <property type="term" value="P:L-leucine biosynthetic process"/>
    <property type="evidence" value="ECO:0007669"/>
    <property type="project" value="UniProtKB-UniRule"/>
</dbReference>